<keyword evidence="2" id="KW-1185">Reference proteome</keyword>
<dbReference type="Proteomes" id="UP000507470">
    <property type="component" value="Unassembled WGS sequence"/>
</dbReference>
<accession>A0A6J8DW89</accession>
<evidence type="ECO:0008006" key="3">
    <source>
        <dbReference type="Google" id="ProtNLM"/>
    </source>
</evidence>
<organism evidence="1 2">
    <name type="scientific">Mytilus coruscus</name>
    <name type="common">Sea mussel</name>
    <dbReference type="NCBI Taxonomy" id="42192"/>
    <lineage>
        <taxon>Eukaryota</taxon>
        <taxon>Metazoa</taxon>
        <taxon>Spiralia</taxon>
        <taxon>Lophotrochozoa</taxon>
        <taxon>Mollusca</taxon>
        <taxon>Bivalvia</taxon>
        <taxon>Autobranchia</taxon>
        <taxon>Pteriomorphia</taxon>
        <taxon>Mytilida</taxon>
        <taxon>Mytiloidea</taxon>
        <taxon>Mytilidae</taxon>
        <taxon>Mytilinae</taxon>
        <taxon>Mytilus</taxon>
    </lineage>
</organism>
<dbReference type="EMBL" id="CACVKT020008118">
    <property type="protein sequence ID" value="CAC5412899.1"/>
    <property type="molecule type" value="Genomic_DNA"/>
</dbReference>
<name>A0A6J8DW89_MYTCO</name>
<sequence>MDPTSVVTNRPGNAISEDHLMFMQTPTYSPSLDDDIPLHVSQNLRQKIQRGEYVDLAFLLHNSVIDNDQQKVTYEQGELVINPVLPQTKIEILSDAFLIYMNLYCSVHPHKFQELVKYMTSVRKGARRHGGIGWKYYNEQYRLEKAKDPSGSWGKLDSEHWMWYMQSASVHSEGQATNHASNNRAFYTNQTASTLRCYSFNFDGICNKHYCIYNHSCLRCGLHHPIKVVLSKTSFMGKCPVKLVQDSLDQGLIFVPQDQIINLKDQMDFIWELGRTPIKDIYKDRNAFEVK</sequence>
<dbReference type="PANTHER" id="PTHR35558">
    <property type="entry name" value="SGNH_HYDRO DOMAIN-CONTAINING PROTEIN"/>
    <property type="match status" value="1"/>
</dbReference>
<gene>
    <name evidence="1" type="ORF">MCOR_45866</name>
</gene>
<evidence type="ECO:0000313" key="2">
    <source>
        <dbReference type="Proteomes" id="UP000507470"/>
    </source>
</evidence>
<protein>
    <recommendedName>
        <fullName evidence="3">C3H1-type domain-containing protein</fullName>
    </recommendedName>
</protein>
<proteinExistence type="predicted"/>
<dbReference type="PANTHER" id="PTHR35558:SF1">
    <property type="entry name" value="ENDONUCLEASE_EXONUCLEASE_PHOSPHATASE DOMAIN-CONTAINING PROTEIN"/>
    <property type="match status" value="1"/>
</dbReference>
<evidence type="ECO:0000313" key="1">
    <source>
        <dbReference type="EMBL" id="CAC5412899.1"/>
    </source>
</evidence>
<dbReference type="AlphaFoldDB" id="A0A6J8DW89"/>
<reference evidence="1 2" key="1">
    <citation type="submission" date="2020-06" db="EMBL/GenBank/DDBJ databases">
        <authorList>
            <person name="Li R."/>
            <person name="Bekaert M."/>
        </authorList>
    </citation>
    <scope>NUCLEOTIDE SEQUENCE [LARGE SCALE GENOMIC DNA]</scope>
    <source>
        <strain evidence="2">wild</strain>
    </source>
</reference>
<dbReference type="OrthoDB" id="6063244at2759"/>